<evidence type="ECO:0000256" key="4">
    <source>
        <dbReference type="ARBA" id="ARBA00022475"/>
    </source>
</evidence>
<accession>A0A6G7Y3E1</accession>
<feature type="transmembrane region" description="Helical" evidence="9">
    <location>
        <begin position="6"/>
        <end position="24"/>
    </location>
</feature>
<feature type="region of interest" description="Disordered" evidence="8">
    <location>
        <begin position="106"/>
        <end position="133"/>
    </location>
</feature>
<dbReference type="RefSeq" id="WP_166231232.1">
    <property type="nucleotide sequence ID" value="NZ_CP049865.1"/>
</dbReference>
<evidence type="ECO:0000313" key="10">
    <source>
        <dbReference type="EMBL" id="QIK71141.1"/>
    </source>
</evidence>
<reference evidence="10 11" key="1">
    <citation type="submission" date="2020-03" db="EMBL/GenBank/DDBJ databases">
        <title>Propioniciclava sp. nov., isolated from Hydrophilus acuminatus.</title>
        <authorList>
            <person name="Hyun D.-W."/>
            <person name="Bae J.-W."/>
        </authorList>
    </citation>
    <scope>NUCLEOTIDE SEQUENCE [LARGE SCALE GENOMIC DNA]</scope>
    <source>
        <strain evidence="10 11">HDW11</strain>
    </source>
</reference>
<organism evidence="10 11">
    <name type="scientific">Propioniciclava coleopterorum</name>
    <dbReference type="NCBI Taxonomy" id="2714937"/>
    <lineage>
        <taxon>Bacteria</taxon>
        <taxon>Bacillati</taxon>
        <taxon>Actinomycetota</taxon>
        <taxon>Actinomycetes</taxon>
        <taxon>Propionibacteriales</taxon>
        <taxon>Propionibacteriaceae</taxon>
        <taxon>Propioniciclava</taxon>
    </lineage>
</organism>
<keyword evidence="3" id="KW-0813">Transport</keyword>
<keyword evidence="5 9" id="KW-0812">Transmembrane</keyword>
<keyword evidence="4" id="KW-1003">Cell membrane</keyword>
<evidence type="ECO:0000256" key="5">
    <source>
        <dbReference type="ARBA" id="ARBA00022692"/>
    </source>
</evidence>
<dbReference type="Proteomes" id="UP000501058">
    <property type="component" value="Chromosome"/>
</dbReference>
<keyword evidence="11" id="KW-1185">Reference proteome</keyword>
<dbReference type="InterPro" id="IPR007208">
    <property type="entry name" value="MrpF/PhaF-like"/>
</dbReference>
<keyword evidence="7 9" id="KW-0472">Membrane</keyword>
<evidence type="ECO:0000256" key="1">
    <source>
        <dbReference type="ARBA" id="ARBA00004651"/>
    </source>
</evidence>
<feature type="transmembrane region" description="Helical" evidence="9">
    <location>
        <begin position="61"/>
        <end position="84"/>
    </location>
</feature>
<dbReference type="EMBL" id="CP049865">
    <property type="protein sequence ID" value="QIK71141.1"/>
    <property type="molecule type" value="Genomic_DNA"/>
</dbReference>
<feature type="transmembrane region" description="Helical" evidence="9">
    <location>
        <begin position="36"/>
        <end position="55"/>
    </location>
</feature>
<evidence type="ECO:0008006" key="12">
    <source>
        <dbReference type="Google" id="ProtNLM"/>
    </source>
</evidence>
<dbReference type="GO" id="GO:0005886">
    <property type="term" value="C:plasma membrane"/>
    <property type="evidence" value="ECO:0007669"/>
    <property type="project" value="UniProtKB-SubCell"/>
</dbReference>
<name>A0A6G7Y3E1_9ACTN</name>
<proteinExistence type="inferred from homology"/>
<dbReference type="GO" id="GO:0015385">
    <property type="term" value="F:sodium:proton antiporter activity"/>
    <property type="evidence" value="ECO:0007669"/>
    <property type="project" value="TreeGrafter"/>
</dbReference>
<evidence type="ECO:0000313" key="11">
    <source>
        <dbReference type="Proteomes" id="UP000501058"/>
    </source>
</evidence>
<dbReference type="KEGG" id="prv:G7070_01110"/>
<dbReference type="PANTHER" id="PTHR34702">
    <property type="entry name" value="NA(+)/H(+) ANTIPORTER SUBUNIT F1"/>
    <property type="match status" value="1"/>
</dbReference>
<evidence type="ECO:0000256" key="6">
    <source>
        <dbReference type="ARBA" id="ARBA00022989"/>
    </source>
</evidence>
<evidence type="ECO:0000256" key="8">
    <source>
        <dbReference type="SAM" id="MobiDB-lite"/>
    </source>
</evidence>
<gene>
    <name evidence="10" type="ORF">G7070_01110</name>
</gene>
<evidence type="ECO:0000256" key="3">
    <source>
        <dbReference type="ARBA" id="ARBA00022448"/>
    </source>
</evidence>
<evidence type="ECO:0000256" key="9">
    <source>
        <dbReference type="SAM" id="Phobius"/>
    </source>
</evidence>
<dbReference type="Pfam" id="PF04066">
    <property type="entry name" value="MrpF_PhaF"/>
    <property type="match status" value="1"/>
</dbReference>
<keyword evidence="6 9" id="KW-1133">Transmembrane helix</keyword>
<protein>
    <recommendedName>
        <fullName evidence="12">Multicomponent Na+:H+ antiporter subunit F</fullName>
    </recommendedName>
</protein>
<comment type="similarity">
    <text evidence="2">Belongs to the CPA3 antiporters (TC 2.A.63) subunit F family.</text>
</comment>
<evidence type="ECO:0000256" key="7">
    <source>
        <dbReference type="ARBA" id="ARBA00023136"/>
    </source>
</evidence>
<dbReference type="AlphaFoldDB" id="A0A6G7Y3E1"/>
<evidence type="ECO:0000256" key="2">
    <source>
        <dbReference type="ARBA" id="ARBA00009212"/>
    </source>
</evidence>
<comment type="subcellular location">
    <subcellularLocation>
        <location evidence="1">Cell membrane</location>
        <topology evidence="1">Multi-pass membrane protein</topology>
    </subcellularLocation>
</comment>
<sequence length="133" mass="14301">MTISQVILMVAAVILLISALLAFYRLTKGPTGLDRGVASDVLLAILIAAICAHALWYRTSIALVIILVLSLVGFTTAVGLARLITGTSARERMFLEAEARAAYEERRQAEAEAHRIERERSGADPRDGGDHAG</sequence>
<dbReference type="PANTHER" id="PTHR34702:SF1">
    <property type="entry name" value="NA(+)_H(+) ANTIPORTER SUBUNIT F"/>
    <property type="match status" value="1"/>
</dbReference>